<feature type="transmembrane region" description="Helical" evidence="1">
    <location>
        <begin position="6"/>
        <end position="25"/>
    </location>
</feature>
<evidence type="ECO:0000313" key="4">
    <source>
        <dbReference type="Proteomes" id="UP000326598"/>
    </source>
</evidence>
<reference evidence="3" key="4">
    <citation type="journal article" date="2024" name="Microb. Biotechnol.">
        <title>The involvement of multiple ABC transporters in daunorubicin efflux in Streptomyces coeruleorubidus.</title>
        <authorList>
            <person name="Dong J."/>
            <person name="Ning J."/>
            <person name="Tian Y."/>
            <person name="Li H."/>
            <person name="Chen H."/>
            <person name="Guan W."/>
        </authorList>
    </citation>
    <scope>NUCLEOTIDE SEQUENCE</scope>
    <source>
        <strain evidence="3">CICC 11043</strain>
    </source>
</reference>
<dbReference type="GeneID" id="91422196"/>
<dbReference type="KEGG" id="scoe:CP976_39890"/>
<dbReference type="EMBL" id="CP023694">
    <property type="protein sequence ID" value="QEV29661.1"/>
    <property type="molecule type" value="Genomic_DNA"/>
</dbReference>
<sequence length="29" mass="3193">MTTENIVGLIVAVSLLGYLVLALIFPERF</sequence>
<reference evidence="3 5" key="2">
    <citation type="journal article" date="2021" name="J. Microbiol. Biotechnol.">
        <title>An Efficient Markerless Deletion System Suitable for the Industrial Strains of Streptomyces.</title>
        <authorList>
            <person name="Dong J."/>
            <person name="Wei J."/>
            <person name="Li H."/>
            <person name="Zhao S."/>
            <person name="Guan W."/>
        </authorList>
    </citation>
    <scope>NUCLEOTIDE SEQUENCE [LARGE SCALE GENOMIC DNA]</scope>
    <source>
        <strain evidence="3 5">CICC 11043</strain>
    </source>
</reference>
<dbReference type="AlphaFoldDB" id="A0A5J6IEY4"/>
<keyword evidence="5" id="KW-1185">Reference proteome</keyword>
<evidence type="ECO:0000313" key="3">
    <source>
        <dbReference type="EMBL" id="WOT39991.1"/>
    </source>
</evidence>
<keyword evidence="1" id="KW-1133">Transmembrane helix</keyword>
<dbReference type="RefSeq" id="WP_150484718.1">
    <property type="nucleotide sequence ID" value="NZ_BMSO01000015.1"/>
</dbReference>
<dbReference type="EMBL" id="CP137524">
    <property type="protein sequence ID" value="WOT39991.1"/>
    <property type="molecule type" value="Genomic_DNA"/>
</dbReference>
<keyword evidence="1" id="KW-0812">Transmembrane</keyword>
<reference evidence="3" key="3">
    <citation type="submission" date="2023-10" db="EMBL/GenBank/DDBJ databases">
        <authorList>
            <person name="guan w."/>
        </authorList>
    </citation>
    <scope>NUCLEOTIDE SEQUENCE</scope>
    <source>
        <strain evidence="3">CICC 11043</strain>
    </source>
</reference>
<gene>
    <name evidence="2" type="primary">kdpF</name>
    <name evidence="2" type="ORF">CP976_39890</name>
    <name evidence="3" type="ORF">R5U08_40370</name>
</gene>
<dbReference type="NCBIfam" id="TIGR02115">
    <property type="entry name" value="potass_kdpF"/>
    <property type="match status" value="1"/>
</dbReference>
<dbReference type="GO" id="GO:0005886">
    <property type="term" value="C:plasma membrane"/>
    <property type="evidence" value="ECO:0007669"/>
    <property type="project" value="InterPro"/>
</dbReference>
<dbReference type="InterPro" id="IPR011726">
    <property type="entry name" value="KdpF"/>
</dbReference>
<protein>
    <submittedName>
        <fullName evidence="2">K(+)-transporting ATPase subunit F</fullName>
    </submittedName>
</protein>
<dbReference type="GO" id="GO:0008556">
    <property type="term" value="F:P-type potassium transmembrane transporter activity"/>
    <property type="evidence" value="ECO:0007669"/>
    <property type="project" value="InterPro"/>
</dbReference>
<dbReference type="Pfam" id="PF09604">
    <property type="entry name" value="Potass_KdpF"/>
    <property type="match status" value="1"/>
</dbReference>
<name>A0A5J6IEY4_STRC4</name>
<evidence type="ECO:0000256" key="1">
    <source>
        <dbReference type="SAM" id="Phobius"/>
    </source>
</evidence>
<reference evidence="2 4" key="1">
    <citation type="submission" date="2017-09" db="EMBL/GenBank/DDBJ databases">
        <authorList>
            <person name="Lee N."/>
            <person name="Cho B.-K."/>
        </authorList>
    </citation>
    <scope>NUCLEOTIDE SEQUENCE [LARGE SCALE GENOMIC DNA]</scope>
    <source>
        <strain evidence="2 4">ATCC 13740</strain>
    </source>
</reference>
<evidence type="ECO:0000313" key="2">
    <source>
        <dbReference type="EMBL" id="QEV29661.1"/>
    </source>
</evidence>
<accession>A0A5J6IEY4</accession>
<keyword evidence="1" id="KW-0472">Membrane</keyword>
<dbReference type="Proteomes" id="UP001305002">
    <property type="component" value="Chromosome"/>
</dbReference>
<dbReference type="Proteomes" id="UP000326598">
    <property type="component" value="Chromosome"/>
</dbReference>
<proteinExistence type="predicted"/>
<organism evidence="2 4">
    <name type="scientific">Streptomyces coeruleorubidus</name>
    <dbReference type="NCBI Taxonomy" id="116188"/>
    <lineage>
        <taxon>Bacteria</taxon>
        <taxon>Bacillati</taxon>
        <taxon>Actinomycetota</taxon>
        <taxon>Actinomycetes</taxon>
        <taxon>Kitasatosporales</taxon>
        <taxon>Streptomycetaceae</taxon>
        <taxon>Streptomyces</taxon>
    </lineage>
</organism>
<evidence type="ECO:0000313" key="5">
    <source>
        <dbReference type="Proteomes" id="UP001305002"/>
    </source>
</evidence>